<dbReference type="PANTHER" id="PTHR24148:SF64">
    <property type="entry name" value="HETEROKARYON INCOMPATIBILITY DOMAIN-CONTAINING PROTEIN"/>
    <property type="match status" value="1"/>
</dbReference>
<keyword evidence="3" id="KW-1185">Reference proteome</keyword>
<reference evidence="2 3" key="1">
    <citation type="journal article" date="2025" name="Microbiol. Resour. Announc.">
        <title>Draft genome sequences for Neonectria magnoliae and Neonectria punicea, canker pathogens of Liriodendron tulipifera and Acer saccharum in West Virginia.</title>
        <authorList>
            <person name="Petronek H.M."/>
            <person name="Kasson M.T."/>
            <person name="Metheny A.M."/>
            <person name="Stauder C.M."/>
            <person name="Lovett B."/>
            <person name="Lynch S.C."/>
            <person name="Garnas J.R."/>
            <person name="Kasson L.R."/>
            <person name="Stajich J.E."/>
        </authorList>
    </citation>
    <scope>NUCLEOTIDE SEQUENCE [LARGE SCALE GENOMIC DNA]</scope>
    <source>
        <strain evidence="2 3">NRRL 64653</strain>
    </source>
</reference>
<evidence type="ECO:0000313" key="3">
    <source>
        <dbReference type="Proteomes" id="UP001498476"/>
    </source>
</evidence>
<name>A0ABR1HIU4_9HYPO</name>
<sequence length="759" mass="86722">MARDIREHAAKRADLLQVHGHCPHIPYVELEVPDEAKGVVRVTFSTLSRDQGWADQKDLSYTWFDAAVHRPDGRSDLRTLTIMHNRCANPEFFQQYCIWHRDPGTRGGSWVKGLRARDVIQLIPKAAYAGWVNIVQECQIKVEYELEDLPVDIGLVRLASNATHYSTPLDSSSQQIRLLNVEPGLFDDPVRGFFSKASLKDAAVPSLDYHALSYCWGDPSDRVDISVAPADNVSRDAVAFTPLSVPRSVDTAIRRLRHKEETLRIWIDVVCVNQADLPERSQQVQLMSRIYPLAKTVHIWLGEDKLGEEACLRVIRNIYNFNHRKCPAGEDCQCSGTWHSLEPERVDAEIKAQQGGLWGSSGSFGGMYEVFQFAEREFSRQLIEFFGGFGATHVSKFMDLLFTNPWFTRAWVIQEALLSRQAFVHCSREMVPWEELVAVSEMLENPEFLRQQPHMHSQKVMVPIWKSKKPGNQINGTKIHGNQSLQPLEMAGILDVLSQGLDLRAADSRDKLFSVLTFGKETHEDNLLHALIQPNYVFADFTRWWIHTHKSLSILSTIHSQPGRTWRRTASTNRDVLSTKRPSWAISGNGRSKWAQASLEAQFDFQASSHQSMKLLLLNASESLVLRLSGRKVSTIRNIGHFPINYMFPYSESEEKRSEISTVFDRIFDPCASAGFWIVSSNQNDPKSSTEKLRMQYRDHLQSHWAYFKRPKLNAWFLRLMPKPDGMKRRIFPHALINASLWLRMASLVFARGGRARVT</sequence>
<evidence type="ECO:0000313" key="2">
    <source>
        <dbReference type="EMBL" id="KAK7420914.1"/>
    </source>
</evidence>
<comment type="caution">
    <text evidence="2">The sequence shown here is derived from an EMBL/GenBank/DDBJ whole genome shotgun (WGS) entry which is preliminary data.</text>
</comment>
<dbReference type="InterPro" id="IPR052895">
    <property type="entry name" value="HetReg/Transcr_Mod"/>
</dbReference>
<feature type="domain" description="Heterokaryon incompatibility" evidence="1">
    <location>
        <begin position="209"/>
        <end position="415"/>
    </location>
</feature>
<dbReference type="Pfam" id="PF06985">
    <property type="entry name" value="HET"/>
    <property type="match status" value="1"/>
</dbReference>
<accession>A0ABR1HIU4</accession>
<evidence type="ECO:0000259" key="1">
    <source>
        <dbReference type="Pfam" id="PF06985"/>
    </source>
</evidence>
<protein>
    <recommendedName>
        <fullName evidence="1">Heterokaryon incompatibility domain-containing protein</fullName>
    </recommendedName>
</protein>
<dbReference type="Proteomes" id="UP001498476">
    <property type="component" value="Unassembled WGS sequence"/>
</dbReference>
<dbReference type="EMBL" id="JAZAVJ010000026">
    <property type="protein sequence ID" value="KAK7420914.1"/>
    <property type="molecule type" value="Genomic_DNA"/>
</dbReference>
<dbReference type="PANTHER" id="PTHR24148">
    <property type="entry name" value="ANKYRIN REPEAT DOMAIN-CONTAINING PROTEIN 39 HOMOLOG-RELATED"/>
    <property type="match status" value="1"/>
</dbReference>
<proteinExistence type="predicted"/>
<dbReference type="InterPro" id="IPR010730">
    <property type="entry name" value="HET"/>
</dbReference>
<organism evidence="2 3">
    <name type="scientific">Neonectria punicea</name>
    <dbReference type="NCBI Taxonomy" id="979145"/>
    <lineage>
        <taxon>Eukaryota</taxon>
        <taxon>Fungi</taxon>
        <taxon>Dikarya</taxon>
        <taxon>Ascomycota</taxon>
        <taxon>Pezizomycotina</taxon>
        <taxon>Sordariomycetes</taxon>
        <taxon>Hypocreomycetidae</taxon>
        <taxon>Hypocreales</taxon>
        <taxon>Nectriaceae</taxon>
        <taxon>Neonectria</taxon>
    </lineage>
</organism>
<gene>
    <name evidence="2" type="ORF">QQX98_002478</name>
</gene>